<dbReference type="PRINTS" id="PR00326">
    <property type="entry name" value="GTP1OBG"/>
</dbReference>
<dbReference type="FunFam" id="3.10.20.30:FF:000001">
    <property type="entry name" value="Ribosome-binding ATPase YchF"/>
    <property type="match status" value="1"/>
</dbReference>
<dbReference type="InterPro" id="IPR023192">
    <property type="entry name" value="TGS-like_dom_sf"/>
</dbReference>
<evidence type="ECO:0000256" key="2">
    <source>
        <dbReference type="ARBA" id="ARBA00022840"/>
    </source>
</evidence>
<evidence type="ECO:0000313" key="6">
    <source>
        <dbReference type="Proteomes" id="UP000824998"/>
    </source>
</evidence>
<dbReference type="EMBL" id="MU251549">
    <property type="protein sequence ID" value="KAG9232413.1"/>
    <property type="molecule type" value="Genomic_DNA"/>
</dbReference>
<evidence type="ECO:0000313" key="5">
    <source>
        <dbReference type="EMBL" id="KAG9232413.1"/>
    </source>
</evidence>
<dbReference type="InterPro" id="IPR006073">
    <property type="entry name" value="GTP-bd"/>
</dbReference>
<dbReference type="AlphaFoldDB" id="A0A9P7YG65"/>
<dbReference type="InterPro" id="IPR027417">
    <property type="entry name" value="P-loop_NTPase"/>
</dbReference>
<reference evidence="5" key="1">
    <citation type="journal article" date="2021" name="IMA Fungus">
        <title>Genomic characterization of three marine fungi, including Emericellopsis atlantica sp. nov. with signatures of a generalist lifestyle and marine biomass degradation.</title>
        <authorList>
            <person name="Hagestad O.C."/>
            <person name="Hou L."/>
            <person name="Andersen J.H."/>
            <person name="Hansen E.H."/>
            <person name="Altermark B."/>
            <person name="Li C."/>
            <person name="Kuhnert E."/>
            <person name="Cox R.J."/>
            <person name="Crous P.W."/>
            <person name="Spatafora J.W."/>
            <person name="Lail K."/>
            <person name="Amirebrahimi M."/>
            <person name="Lipzen A."/>
            <person name="Pangilinan J."/>
            <person name="Andreopoulos W."/>
            <person name="Hayes R.D."/>
            <person name="Ng V."/>
            <person name="Grigoriev I.V."/>
            <person name="Jackson S.A."/>
            <person name="Sutton T.D.S."/>
            <person name="Dobson A.D.W."/>
            <person name="Rama T."/>
        </authorList>
    </citation>
    <scope>NUCLEOTIDE SEQUENCE</scope>
    <source>
        <strain evidence="5">TRa018bII</strain>
    </source>
</reference>
<dbReference type="InterPro" id="IPR004095">
    <property type="entry name" value="TGS"/>
</dbReference>
<dbReference type="PANTHER" id="PTHR23305">
    <property type="entry name" value="OBG GTPASE FAMILY"/>
    <property type="match status" value="1"/>
</dbReference>
<dbReference type="PIRSF" id="PIRSF006641">
    <property type="entry name" value="CHP00092"/>
    <property type="match status" value="1"/>
</dbReference>
<dbReference type="NCBIfam" id="TIGR00092">
    <property type="entry name" value="redox-regulated ATPase YchF"/>
    <property type="match status" value="1"/>
</dbReference>
<dbReference type="Pfam" id="PF06071">
    <property type="entry name" value="YchF-GTPase_C"/>
    <property type="match status" value="1"/>
</dbReference>
<dbReference type="CDD" id="cd01900">
    <property type="entry name" value="YchF"/>
    <property type="match status" value="1"/>
</dbReference>
<feature type="domain" description="OBG-type G" evidence="3">
    <location>
        <begin position="24"/>
        <end position="297"/>
    </location>
</feature>
<dbReference type="PANTHER" id="PTHR23305:SF7">
    <property type="entry name" value="OBG-TYPE G DOMAIN-CONTAINING PROTEIN"/>
    <property type="match status" value="1"/>
</dbReference>
<dbReference type="InterPro" id="IPR004396">
    <property type="entry name" value="ATPase_YchF/OLA1"/>
</dbReference>
<dbReference type="Pfam" id="PF01926">
    <property type="entry name" value="MMR_HSR1"/>
    <property type="match status" value="1"/>
</dbReference>
<dbReference type="Proteomes" id="UP000824998">
    <property type="component" value="Unassembled WGS sequence"/>
</dbReference>
<dbReference type="SUPFAM" id="SSF81271">
    <property type="entry name" value="TGS-like"/>
    <property type="match status" value="1"/>
</dbReference>
<protein>
    <submittedName>
        <fullName evidence="5">GTP-binding protein YchF</fullName>
    </submittedName>
</protein>
<dbReference type="Gene3D" id="3.40.50.300">
    <property type="entry name" value="P-loop containing nucleotide triphosphate hydrolases"/>
    <property type="match status" value="1"/>
</dbReference>
<dbReference type="GO" id="GO:0005525">
    <property type="term" value="F:GTP binding"/>
    <property type="evidence" value="ECO:0007669"/>
    <property type="project" value="InterPro"/>
</dbReference>
<name>A0A9P7YG65_9HELO</name>
<dbReference type="InterPro" id="IPR013029">
    <property type="entry name" value="YchF_C"/>
</dbReference>
<dbReference type="GO" id="GO:0005524">
    <property type="term" value="F:ATP binding"/>
    <property type="evidence" value="ECO:0007669"/>
    <property type="project" value="UniProtKB-KW"/>
</dbReference>
<proteinExistence type="predicted"/>
<dbReference type="GO" id="GO:0005737">
    <property type="term" value="C:cytoplasm"/>
    <property type="evidence" value="ECO:0007669"/>
    <property type="project" value="TreeGrafter"/>
</dbReference>
<gene>
    <name evidence="5" type="ORF">BJ875DRAFT_514511</name>
</gene>
<sequence>MPPKKATEEPKTNVVAFGRVRKNLKMGCVGLPNVGKSSLFNLLTEQSAAAENYPFCTIEPNEARCSVPDARYDFLCDLWKPPSMYPAYLQVTDIAGLIKGASQGEGLGNAFLSHIQAVDGMFHIVRAFDNDEVLHVDDSIDPVRDLSKFFWCAGGHANTIQSELCKKDLDILAKQIVAEEATVRKAGGKFKMNPLFPSTTAKIQALLEKNIPVRDGTWTAGEIELINERIQLITTKPVIYLVNLTMKDYLRQKSKYLPTIAKWVTEHGGLPRDIIPFSVEFEEKVHTLNKEGGETAVKEFLGESKVKSKLEKIVTEGFTKLGLQYYFTAGEKEIRCWTIPRGCLAPQAAGAIHGDFERGFIKAEVVSYQDFHDLCEGAKSMAPIKAAGKYRQEGKTYVVQDGDIIHFQFNVASKK</sequence>
<comment type="caution">
    <text evidence="5">The sequence shown here is derived from an EMBL/GenBank/DDBJ whole genome shotgun (WGS) entry which is preliminary data.</text>
</comment>
<accession>A0A9P7YG65</accession>
<keyword evidence="6" id="KW-1185">Reference proteome</keyword>
<evidence type="ECO:0000259" key="4">
    <source>
        <dbReference type="PROSITE" id="PS51880"/>
    </source>
</evidence>
<dbReference type="InterPro" id="IPR031167">
    <property type="entry name" value="G_OBG"/>
</dbReference>
<dbReference type="GO" id="GO:0016887">
    <property type="term" value="F:ATP hydrolysis activity"/>
    <property type="evidence" value="ECO:0007669"/>
    <property type="project" value="InterPro"/>
</dbReference>
<dbReference type="PROSITE" id="PS51880">
    <property type="entry name" value="TGS"/>
    <property type="match status" value="1"/>
</dbReference>
<dbReference type="InterPro" id="IPR012675">
    <property type="entry name" value="Beta-grasp_dom_sf"/>
</dbReference>
<evidence type="ECO:0000256" key="1">
    <source>
        <dbReference type="ARBA" id="ARBA00022741"/>
    </source>
</evidence>
<organism evidence="5 6">
    <name type="scientific">Amylocarpus encephaloides</name>
    <dbReference type="NCBI Taxonomy" id="45428"/>
    <lineage>
        <taxon>Eukaryota</taxon>
        <taxon>Fungi</taxon>
        <taxon>Dikarya</taxon>
        <taxon>Ascomycota</taxon>
        <taxon>Pezizomycotina</taxon>
        <taxon>Leotiomycetes</taxon>
        <taxon>Helotiales</taxon>
        <taxon>Helotiales incertae sedis</taxon>
        <taxon>Amylocarpus</taxon>
    </lineage>
</organism>
<dbReference type="InterPro" id="IPR012676">
    <property type="entry name" value="TGS-like"/>
</dbReference>
<dbReference type="PROSITE" id="PS51710">
    <property type="entry name" value="G_OBG"/>
    <property type="match status" value="1"/>
</dbReference>
<keyword evidence="1" id="KW-0547">Nucleotide-binding</keyword>
<feature type="domain" description="TGS" evidence="4">
    <location>
        <begin position="322"/>
        <end position="409"/>
    </location>
</feature>
<dbReference type="SUPFAM" id="SSF52540">
    <property type="entry name" value="P-loop containing nucleoside triphosphate hydrolases"/>
    <property type="match status" value="1"/>
</dbReference>
<keyword evidence="2" id="KW-0067">ATP-binding</keyword>
<dbReference type="InterPro" id="IPR041706">
    <property type="entry name" value="YchF_N"/>
</dbReference>
<dbReference type="OrthoDB" id="424823at2759"/>
<dbReference type="Gene3D" id="3.10.20.30">
    <property type="match status" value="1"/>
</dbReference>
<dbReference type="Gene3D" id="1.10.150.300">
    <property type="entry name" value="TGS-like domain"/>
    <property type="match status" value="1"/>
</dbReference>
<evidence type="ECO:0000259" key="3">
    <source>
        <dbReference type="PROSITE" id="PS51710"/>
    </source>
</evidence>